<keyword evidence="1" id="KW-0472">Membrane</keyword>
<dbReference type="EMBL" id="MN508191">
    <property type="protein sequence ID" value="QJC19029.1"/>
    <property type="molecule type" value="Genomic_RNA"/>
</dbReference>
<name>A0A6M3Q972_9NIDO</name>
<feature type="transmembrane region" description="Helical" evidence="1">
    <location>
        <begin position="81"/>
        <end position="99"/>
    </location>
</feature>
<gene>
    <name evidence="2" type="primary">M</name>
</gene>
<evidence type="ECO:0000313" key="2">
    <source>
        <dbReference type="EMBL" id="QJC19029.1"/>
    </source>
</evidence>
<evidence type="ECO:0000256" key="1">
    <source>
        <dbReference type="SAM" id="Phobius"/>
    </source>
</evidence>
<protein>
    <submittedName>
        <fullName evidence="2">Membrane protein</fullName>
    </submittedName>
</protein>
<sequence length="180" mass="20198">MSDSYNICHIYVNGTRADYWLGFAFDTIIVAQPMMLVLAGLITWKMFRICVTPVLTLFTLYLLSFELYITVKSGLKRTQGVVALLLGVLTLLGVLFLYLRNFCLTYRHVGLRAACTGITYILHKDGTTSKVSTEWPILVETHGTQRTANGTTWPQTSKLYHAGTEIRGDTGQAVRISKLR</sequence>
<feature type="transmembrane region" description="Helical" evidence="1">
    <location>
        <begin position="20"/>
        <end position="42"/>
    </location>
</feature>
<reference evidence="2" key="1">
    <citation type="submission" date="2019-09" db="EMBL/GenBank/DDBJ databases">
        <title>Novel arteriviruses associated with neurological disease in Australian brushtail possums (Trichosurus Vulpecula), Australia.</title>
        <authorList>
            <person name="Wang J."/>
            <person name="Reid T."/>
            <person name="Chen H."/>
            <person name="Bergfeld J."/>
            <person name="Mileto P."/>
            <person name="Philips A."/>
            <person name="Thompson A."/>
            <person name="Dunowska M."/>
            <person name="Perrot M."/>
            <person name="Halpin K."/>
            <person name="Eagles D."/>
            <person name="Drew T."/>
        </authorList>
    </citation>
    <scope>NUCLEOTIDE SEQUENCE</scope>
    <source>
        <strain evidence="2">Sandford 2019/1813</strain>
    </source>
</reference>
<feature type="transmembrane region" description="Helical" evidence="1">
    <location>
        <begin position="49"/>
        <end position="69"/>
    </location>
</feature>
<proteinExistence type="predicted"/>
<keyword evidence="1" id="KW-1133">Transmembrane helix</keyword>
<keyword evidence="1" id="KW-0812">Transmembrane</keyword>
<accession>A0A6M3Q972</accession>
<organism evidence="2">
    <name type="scientific">Wobbly possum disease virus</name>
    <dbReference type="NCBI Taxonomy" id="1118369"/>
    <lineage>
        <taxon>Viruses</taxon>
        <taxon>Riboviria</taxon>
        <taxon>Orthornavirae</taxon>
        <taxon>Pisuviricota</taxon>
        <taxon>Pisoniviricetes</taxon>
        <taxon>Nidovirales</taxon>
        <taxon>Arnidovirineae</taxon>
        <taxon>Arteriviridae</taxon>
        <taxon>Zealarterivirinae</taxon>
        <taxon>Kappaarterivirus</taxon>
        <taxon>Kappaarterivirus wobum</taxon>
    </lineage>
</organism>